<evidence type="ECO:0000256" key="2">
    <source>
        <dbReference type="ARBA" id="ARBA00022729"/>
    </source>
</evidence>
<dbReference type="Pfam" id="PF00135">
    <property type="entry name" value="COesterase"/>
    <property type="match status" value="1"/>
</dbReference>
<dbReference type="EMBL" id="LVZM01015367">
    <property type="protein sequence ID" value="OUC43321.1"/>
    <property type="molecule type" value="Genomic_DNA"/>
</dbReference>
<dbReference type="SUPFAM" id="SSF53474">
    <property type="entry name" value="alpha/beta-Hydrolases"/>
    <property type="match status" value="1"/>
</dbReference>
<name>A0A1Y3EE80_9BILA</name>
<dbReference type="InterPro" id="IPR051093">
    <property type="entry name" value="Neuroligin/BSAL"/>
</dbReference>
<evidence type="ECO:0000313" key="4">
    <source>
        <dbReference type="EMBL" id="OUC43321.1"/>
    </source>
</evidence>
<dbReference type="InterPro" id="IPR019819">
    <property type="entry name" value="Carboxylesterase_B_CS"/>
</dbReference>
<comment type="similarity">
    <text evidence="1">Belongs to the type-B carboxylesterase/lipase family.</text>
</comment>
<reference evidence="4 5" key="1">
    <citation type="submission" date="2015-04" db="EMBL/GenBank/DDBJ databases">
        <title>Draft genome of the roundworm Trichinella nativa.</title>
        <authorList>
            <person name="Mitreva M."/>
        </authorList>
    </citation>
    <scope>NUCLEOTIDE SEQUENCE [LARGE SCALE GENOMIC DNA]</scope>
    <source>
        <strain evidence="4 5">ISS45</strain>
    </source>
</reference>
<protein>
    <recommendedName>
        <fullName evidence="3">Carboxylesterase type B domain-containing protein</fullName>
    </recommendedName>
</protein>
<accession>A0A1Y3EE80</accession>
<evidence type="ECO:0000256" key="1">
    <source>
        <dbReference type="ARBA" id="ARBA00005964"/>
    </source>
</evidence>
<feature type="non-terminal residue" evidence="4">
    <location>
        <position position="64"/>
    </location>
</feature>
<dbReference type="Proteomes" id="UP000243006">
    <property type="component" value="Unassembled WGS sequence"/>
</dbReference>
<organism evidence="4 5">
    <name type="scientific">Trichinella nativa</name>
    <dbReference type="NCBI Taxonomy" id="6335"/>
    <lineage>
        <taxon>Eukaryota</taxon>
        <taxon>Metazoa</taxon>
        <taxon>Ecdysozoa</taxon>
        <taxon>Nematoda</taxon>
        <taxon>Enoplea</taxon>
        <taxon>Dorylaimia</taxon>
        <taxon>Trichinellida</taxon>
        <taxon>Trichinellidae</taxon>
        <taxon>Trichinella</taxon>
    </lineage>
</organism>
<comment type="caution">
    <text evidence="4">The sequence shown here is derived from an EMBL/GenBank/DDBJ whole genome shotgun (WGS) entry which is preliminary data.</text>
</comment>
<dbReference type="InterPro" id="IPR029058">
    <property type="entry name" value="AB_hydrolase_fold"/>
</dbReference>
<dbReference type="PANTHER" id="PTHR43903">
    <property type="entry name" value="NEUROLIGIN"/>
    <property type="match status" value="1"/>
</dbReference>
<evidence type="ECO:0000313" key="5">
    <source>
        <dbReference type="Proteomes" id="UP000243006"/>
    </source>
</evidence>
<keyword evidence="2" id="KW-0732">Signal</keyword>
<evidence type="ECO:0000259" key="3">
    <source>
        <dbReference type="Pfam" id="PF00135"/>
    </source>
</evidence>
<gene>
    <name evidence="4" type="ORF">D917_09831</name>
</gene>
<feature type="domain" description="Carboxylesterase type B" evidence="3">
    <location>
        <begin position="8"/>
        <end position="62"/>
    </location>
</feature>
<dbReference type="Gene3D" id="3.40.50.1820">
    <property type="entry name" value="alpha/beta hydrolase"/>
    <property type="match status" value="1"/>
</dbReference>
<sequence length="64" mass="7508">MYYFTCLFKPPIQPASWRGVMNATHYGPCCLQNYEQYKGSRLVELAQIRRSEDCLYLNVFAPPQ</sequence>
<dbReference type="AlphaFoldDB" id="A0A1Y3EE80"/>
<proteinExistence type="inferred from homology"/>
<dbReference type="InterPro" id="IPR002018">
    <property type="entry name" value="CarbesteraseB"/>
</dbReference>
<dbReference type="PROSITE" id="PS00941">
    <property type="entry name" value="CARBOXYLESTERASE_B_2"/>
    <property type="match status" value="1"/>
</dbReference>